<dbReference type="Pfam" id="PF03401">
    <property type="entry name" value="TctC"/>
    <property type="match status" value="1"/>
</dbReference>
<comment type="caution">
    <text evidence="3">The sequence shown here is derived from an EMBL/GenBank/DDBJ whole genome shotgun (WGS) entry which is preliminary data.</text>
</comment>
<comment type="similarity">
    <text evidence="1">Belongs to the UPF0065 (bug) family.</text>
</comment>
<evidence type="ECO:0000256" key="1">
    <source>
        <dbReference type="ARBA" id="ARBA00006987"/>
    </source>
</evidence>
<dbReference type="RefSeq" id="WP_088382754.1">
    <property type="nucleotide sequence ID" value="NZ_NIOF01000001.1"/>
</dbReference>
<name>A0A246JLU2_9BURK</name>
<feature type="chain" id="PRO_5013145718" description="ABC transporter substrate-binding protein" evidence="2">
    <location>
        <begin position="33"/>
        <end position="331"/>
    </location>
</feature>
<dbReference type="Gene3D" id="3.40.190.10">
    <property type="entry name" value="Periplasmic binding protein-like II"/>
    <property type="match status" value="1"/>
</dbReference>
<dbReference type="EMBL" id="NIOF01000001">
    <property type="protein sequence ID" value="OWQ93608.1"/>
    <property type="molecule type" value="Genomic_DNA"/>
</dbReference>
<accession>A0A246JLU2</accession>
<evidence type="ECO:0000313" key="4">
    <source>
        <dbReference type="Proteomes" id="UP000197468"/>
    </source>
</evidence>
<dbReference type="Proteomes" id="UP000197468">
    <property type="component" value="Unassembled WGS sequence"/>
</dbReference>
<dbReference type="OrthoDB" id="8678477at2"/>
<dbReference type="PANTHER" id="PTHR42928">
    <property type="entry name" value="TRICARBOXYLATE-BINDING PROTEIN"/>
    <property type="match status" value="1"/>
</dbReference>
<dbReference type="InterPro" id="IPR005064">
    <property type="entry name" value="BUG"/>
</dbReference>
<dbReference type="SUPFAM" id="SSF53850">
    <property type="entry name" value="Periplasmic binding protein-like II"/>
    <property type="match status" value="1"/>
</dbReference>
<evidence type="ECO:0000313" key="3">
    <source>
        <dbReference type="EMBL" id="OWQ93608.1"/>
    </source>
</evidence>
<protein>
    <recommendedName>
        <fullName evidence="5">ABC transporter substrate-binding protein</fullName>
    </recommendedName>
</protein>
<dbReference type="PIRSF" id="PIRSF017082">
    <property type="entry name" value="YflP"/>
    <property type="match status" value="1"/>
</dbReference>
<gene>
    <name evidence="3" type="ORF">CDN99_03880</name>
</gene>
<dbReference type="Gene3D" id="3.40.190.150">
    <property type="entry name" value="Bordetella uptake gene, domain 1"/>
    <property type="match status" value="1"/>
</dbReference>
<dbReference type="CDD" id="cd07012">
    <property type="entry name" value="PBP2_Bug_TTT"/>
    <property type="match status" value="1"/>
</dbReference>
<keyword evidence="2" id="KW-0732">Signal</keyword>
<evidence type="ECO:0000256" key="2">
    <source>
        <dbReference type="SAM" id="SignalP"/>
    </source>
</evidence>
<sequence>MPRCPIDAERRSLLLSAAGVATVSLLPAAARADTWPSRPVRWVVAYPAGGGSDFLARQLAPVLGKALGQTLIIDNKPGAAGIIGTDNAAKSPPDGYTLLTGDNGAMVFNSALYKKLPYAPSDFTPVGFMARFPLLLVVNPASGFISATQWLEAVKARPGKYSYASPGIGSPHHLAMELLKDRTHSYIVHVPYRGTAFSTQDLVAGIVPMGILDTAAALPHLRAGKLKALAVLSPRRIAALPDVPSFEELGVRGVDVTAWQGLFVPKGTPDAIVARLGNELGKALAQPELKARLEDFGLEVAPGDGASLGRFVQQETVKWHALIRSRGITAE</sequence>
<reference evidence="3 4" key="1">
    <citation type="journal article" date="2008" name="Int. J. Syst. Evol. Microbiol.">
        <title>Description of Roseateles aquatilis sp. nov. and Roseateles terrae sp. nov., in the class Betaproteobacteria, and emended description of the genus Roseateles.</title>
        <authorList>
            <person name="Gomila M."/>
            <person name="Bowien B."/>
            <person name="Falsen E."/>
            <person name="Moore E.R."/>
            <person name="Lalucat J."/>
        </authorList>
    </citation>
    <scope>NUCLEOTIDE SEQUENCE [LARGE SCALE GENOMIC DNA]</scope>
    <source>
        <strain evidence="3 4">CCUG 48205</strain>
    </source>
</reference>
<keyword evidence="4" id="KW-1185">Reference proteome</keyword>
<feature type="signal peptide" evidence="2">
    <location>
        <begin position="1"/>
        <end position="32"/>
    </location>
</feature>
<dbReference type="PANTHER" id="PTHR42928:SF5">
    <property type="entry name" value="BLR1237 PROTEIN"/>
    <property type="match status" value="1"/>
</dbReference>
<evidence type="ECO:0008006" key="5">
    <source>
        <dbReference type="Google" id="ProtNLM"/>
    </source>
</evidence>
<dbReference type="AlphaFoldDB" id="A0A246JLU2"/>
<proteinExistence type="inferred from homology"/>
<organism evidence="3 4">
    <name type="scientific">Roseateles aquatilis</name>
    <dbReference type="NCBI Taxonomy" id="431061"/>
    <lineage>
        <taxon>Bacteria</taxon>
        <taxon>Pseudomonadati</taxon>
        <taxon>Pseudomonadota</taxon>
        <taxon>Betaproteobacteria</taxon>
        <taxon>Burkholderiales</taxon>
        <taxon>Sphaerotilaceae</taxon>
        <taxon>Roseateles</taxon>
    </lineage>
</organism>
<dbReference type="InterPro" id="IPR042100">
    <property type="entry name" value="Bug_dom1"/>
</dbReference>